<dbReference type="InterPro" id="IPR009057">
    <property type="entry name" value="Homeodomain-like_sf"/>
</dbReference>
<protein>
    <submittedName>
        <fullName evidence="10">R2r3-myb transcription factor, putative</fullName>
    </submittedName>
</protein>
<evidence type="ECO:0000256" key="6">
    <source>
        <dbReference type="ARBA" id="ARBA00023242"/>
    </source>
</evidence>
<keyword evidence="6" id="KW-0539">Nucleus</keyword>
<keyword evidence="3" id="KW-0805">Transcription regulation</keyword>
<keyword evidence="5" id="KW-0804">Transcription</keyword>
<accession>B9R6U1</accession>
<evidence type="ECO:0000313" key="11">
    <source>
        <dbReference type="Proteomes" id="UP000008311"/>
    </source>
</evidence>
<dbReference type="PANTHER" id="PTHR48000">
    <property type="entry name" value="OS09G0431300 PROTEIN"/>
    <property type="match status" value="1"/>
</dbReference>
<evidence type="ECO:0000256" key="7">
    <source>
        <dbReference type="SAM" id="MobiDB-lite"/>
    </source>
</evidence>
<keyword evidence="11" id="KW-1185">Reference proteome</keyword>
<comment type="subcellular location">
    <subcellularLocation>
        <location evidence="1">Nucleus</location>
    </subcellularLocation>
</comment>
<dbReference type="EMBL" id="EQ973772">
    <property type="protein sequence ID" value="EEF52221.1"/>
    <property type="molecule type" value="Genomic_DNA"/>
</dbReference>
<evidence type="ECO:0000256" key="5">
    <source>
        <dbReference type="ARBA" id="ARBA00023163"/>
    </source>
</evidence>
<organism evidence="10 11">
    <name type="scientific">Ricinus communis</name>
    <name type="common">Castor bean</name>
    <dbReference type="NCBI Taxonomy" id="3988"/>
    <lineage>
        <taxon>Eukaryota</taxon>
        <taxon>Viridiplantae</taxon>
        <taxon>Streptophyta</taxon>
        <taxon>Embryophyta</taxon>
        <taxon>Tracheophyta</taxon>
        <taxon>Spermatophyta</taxon>
        <taxon>Magnoliopsida</taxon>
        <taxon>eudicotyledons</taxon>
        <taxon>Gunneridae</taxon>
        <taxon>Pentapetalae</taxon>
        <taxon>rosids</taxon>
        <taxon>fabids</taxon>
        <taxon>Malpighiales</taxon>
        <taxon>Euphorbiaceae</taxon>
        <taxon>Acalyphoideae</taxon>
        <taxon>Acalypheae</taxon>
        <taxon>Ricinus</taxon>
    </lineage>
</organism>
<feature type="domain" description="Myb-like" evidence="8">
    <location>
        <begin position="9"/>
        <end position="45"/>
    </location>
</feature>
<dbReference type="GO" id="GO:0005634">
    <property type="term" value="C:nucleus"/>
    <property type="evidence" value="ECO:0007669"/>
    <property type="project" value="UniProtKB-SubCell"/>
</dbReference>
<keyword evidence="4" id="KW-0238">DNA-binding</keyword>
<dbReference type="InterPro" id="IPR017930">
    <property type="entry name" value="Myb_dom"/>
</dbReference>
<dbReference type="PROSITE" id="PS51294">
    <property type="entry name" value="HTH_MYB"/>
    <property type="match status" value="1"/>
</dbReference>
<keyword evidence="2" id="KW-0677">Repeat</keyword>
<evidence type="ECO:0000256" key="4">
    <source>
        <dbReference type="ARBA" id="ARBA00023125"/>
    </source>
</evidence>
<dbReference type="STRING" id="3988.B9R6U1"/>
<evidence type="ECO:0000313" key="10">
    <source>
        <dbReference type="EMBL" id="EEF52221.1"/>
    </source>
</evidence>
<evidence type="ECO:0000259" key="9">
    <source>
        <dbReference type="PROSITE" id="PS51294"/>
    </source>
</evidence>
<dbReference type="Pfam" id="PF00249">
    <property type="entry name" value="Myb_DNA-binding"/>
    <property type="match status" value="1"/>
</dbReference>
<dbReference type="InterPro" id="IPR001005">
    <property type="entry name" value="SANT/Myb"/>
</dbReference>
<name>B9R6U1_RICCO</name>
<dbReference type="Gene3D" id="1.10.10.60">
    <property type="entry name" value="Homeodomain-like"/>
    <property type="match status" value="1"/>
</dbReference>
<evidence type="ECO:0000256" key="3">
    <source>
        <dbReference type="ARBA" id="ARBA00023015"/>
    </source>
</evidence>
<dbReference type="InParanoid" id="B9R6U1"/>
<feature type="region of interest" description="Disordered" evidence="7">
    <location>
        <begin position="1"/>
        <end position="21"/>
    </location>
</feature>
<evidence type="ECO:0000259" key="8">
    <source>
        <dbReference type="PROSITE" id="PS50090"/>
    </source>
</evidence>
<evidence type="ECO:0000256" key="2">
    <source>
        <dbReference type="ARBA" id="ARBA00022737"/>
    </source>
</evidence>
<dbReference type="Proteomes" id="UP000008311">
    <property type="component" value="Unassembled WGS sequence"/>
</dbReference>
<sequence>MGRAPCCDKANVKKGPWSPEEDDKLKSYIEKHGTGGNWIALPQKIGWFLMTFF</sequence>
<feature type="domain" description="HTH myb-type" evidence="9">
    <location>
        <begin position="9"/>
        <end position="35"/>
    </location>
</feature>
<dbReference type="PROSITE" id="PS50090">
    <property type="entry name" value="MYB_LIKE"/>
    <property type="match status" value="1"/>
</dbReference>
<proteinExistence type="predicted"/>
<reference evidence="11" key="1">
    <citation type="journal article" date="2010" name="Nat. Biotechnol.">
        <title>Draft genome sequence of the oilseed species Ricinus communis.</title>
        <authorList>
            <person name="Chan A.P."/>
            <person name="Crabtree J."/>
            <person name="Zhao Q."/>
            <person name="Lorenzi H."/>
            <person name="Orvis J."/>
            <person name="Puiu D."/>
            <person name="Melake-Berhan A."/>
            <person name="Jones K.M."/>
            <person name="Redman J."/>
            <person name="Chen G."/>
            <person name="Cahoon E.B."/>
            <person name="Gedil M."/>
            <person name="Stanke M."/>
            <person name="Haas B.J."/>
            <person name="Wortman J.R."/>
            <person name="Fraser-Liggett C.M."/>
            <person name="Ravel J."/>
            <person name="Rabinowicz P.D."/>
        </authorList>
    </citation>
    <scope>NUCLEOTIDE SEQUENCE [LARGE SCALE GENOMIC DNA]</scope>
    <source>
        <strain evidence="11">cv. Hale</strain>
    </source>
</reference>
<dbReference type="SUPFAM" id="SSF46689">
    <property type="entry name" value="Homeodomain-like"/>
    <property type="match status" value="1"/>
</dbReference>
<dbReference type="CDD" id="cd00167">
    <property type="entry name" value="SANT"/>
    <property type="match status" value="1"/>
</dbReference>
<evidence type="ECO:0000256" key="1">
    <source>
        <dbReference type="ARBA" id="ARBA00004123"/>
    </source>
</evidence>
<dbReference type="GO" id="GO:0003677">
    <property type="term" value="F:DNA binding"/>
    <property type="evidence" value="ECO:0007669"/>
    <property type="project" value="UniProtKB-KW"/>
</dbReference>
<gene>
    <name evidence="10" type="ORF">RCOM_1585560</name>
</gene>
<dbReference type="AlphaFoldDB" id="B9R6U1"/>
<dbReference type="eggNOG" id="KOG0048">
    <property type="taxonomic scope" value="Eukaryota"/>
</dbReference>
<dbReference type="PANTHER" id="PTHR48000:SF67">
    <property type="entry name" value="MYB-LIKE DNA-BINDING DOMAIN CONTAINING PROTEIN, EXPRESSED"/>
    <property type="match status" value="1"/>
</dbReference>